<keyword evidence="9" id="KW-1015">Disulfide bond</keyword>
<reference evidence="13" key="1">
    <citation type="submission" date="2021-02" db="EMBL/GenBank/DDBJ databases">
        <authorList>
            <person name="Nowell W R."/>
        </authorList>
    </citation>
    <scope>NUCLEOTIDE SEQUENCE</scope>
</reference>
<keyword evidence="6 12" id="KW-0472">Membrane</keyword>
<dbReference type="GO" id="GO:0089718">
    <property type="term" value="P:amino acid import across plasma membrane"/>
    <property type="evidence" value="ECO:0007669"/>
    <property type="project" value="TreeGrafter"/>
</dbReference>
<feature type="transmembrane region" description="Helical" evidence="12">
    <location>
        <begin position="371"/>
        <end position="396"/>
    </location>
</feature>
<evidence type="ECO:0000256" key="8">
    <source>
        <dbReference type="PIRSR" id="PIRSR600175-1"/>
    </source>
</evidence>
<dbReference type="Proteomes" id="UP000663838">
    <property type="component" value="Unassembled WGS sequence"/>
</dbReference>
<evidence type="ECO:0000256" key="6">
    <source>
        <dbReference type="ARBA" id="ARBA00023136"/>
    </source>
</evidence>
<sequence>MDKKEIFTHYLIDDSSAEILIVKRNLSSIGQVMQNKLIFKFWRRTHIKESTDTEIGTINTHEEEKDNHEWDNPLEFIFSLISNSVGLGNVWRFPYLAAKSGGGAFLIPYFILYFLIGAPIYYLELALGQFSSRGPATAFLLAKGWQGVGFAMIINSVLCMLYYNVIISWALFYFISSFRTNLLWKKCGYWWNDARCFVPGADSSSFRVNGTTYNCTEPQFLNRTEYLCEQINATDRVTATEQFFFQLLLNKSNKFEDFGRPRAYPAVSLLLAWIIVGACIIRGVKSSGKVAYFTAIFPYIVLLVLIIQSSLLNGAIQGIKYYVIPRWELVAKFETWQAAASQVFFSLGLSFGSLMAYSASNKFNNNFFRQMCIVVSCDCFTGVFAGFAVFATIGYLSTELKESVSKYADASGPGLAFITYPEAIAHMPASSLFSILFFLMLLALGLGSQFALTDVPITSILELFPRFKSQRELTVIITCVVSFLISLPFTCPVRIEVFLNFISEYRTNISMVVVGFFEVYVIAYVYGFNRFMNDVKMMLGKRAAEYYLFLTWCILSPIIMLVITFSNLLTSKQMSNGAGAGYEAYVYPGWSTIVGWCIFVACIIPIPLLFIINYIQEYFSLRRKEIIRSTGPSTDNGSPDDNNYPEKPRYIEAFTQNNAPRYDWGPKKSINHIGLYAYLKTVESKDAIVLDRITNVSNDGYSNRSYQEDCISNKNAPQTPIERH</sequence>
<organism evidence="13 15">
    <name type="scientific">Rotaria socialis</name>
    <dbReference type="NCBI Taxonomy" id="392032"/>
    <lineage>
        <taxon>Eukaryota</taxon>
        <taxon>Metazoa</taxon>
        <taxon>Spiralia</taxon>
        <taxon>Gnathifera</taxon>
        <taxon>Rotifera</taxon>
        <taxon>Eurotatoria</taxon>
        <taxon>Bdelloidea</taxon>
        <taxon>Philodinida</taxon>
        <taxon>Philodinidae</taxon>
        <taxon>Rotaria</taxon>
    </lineage>
</organism>
<evidence type="ECO:0000256" key="9">
    <source>
        <dbReference type="PIRSR" id="PIRSR600175-2"/>
    </source>
</evidence>
<evidence type="ECO:0000256" key="1">
    <source>
        <dbReference type="ARBA" id="ARBA00004141"/>
    </source>
</evidence>
<dbReference type="PRINTS" id="PR00176">
    <property type="entry name" value="NANEUSMPORT"/>
</dbReference>
<dbReference type="EMBL" id="CAJOBS010002063">
    <property type="protein sequence ID" value="CAF4788021.1"/>
    <property type="molecule type" value="Genomic_DNA"/>
</dbReference>
<dbReference type="GO" id="GO:0015179">
    <property type="term" value="F:L-amino acid transmembrane transporter activity"/>
    <property type="evidence" value="ECO:0007669"/>
    <property type="project" value="TreeGrafter"/>
</dbReference>
<feature type="transmembrane region" description="Helical" evidence="12">
    <location>
        <begin position="148"/>
        <end position="175"/>
    </location>
</feature>
<feature type="binding site" evidence="8">
    <location>
        <position position="85"/>
    </location>
    <ligand>
        <name>Na(+)</name>
        <dbReference type="ChEBI" id="CHEBI:29101"/>
        <label>1</label>
    </ligand>
</feature>
<feature type="binding site" evidence="8">
    <location>
        <position position="89"/>
    </location>
    <ligand>
        <name>Na(+)</name>
        <dbReference type="ChEBI" id="CHEBI:29101"/>
        <label>1</label>
    </ligand>
</feature>
<dbReference type="AlphaFoldDB" id="A0A821KM28"/>
<feature type="transmembrane region" description="Helical" evidence="12">
    <location>
        <begin position="589"/>
        <end position="615"/>
    </location>
</feature>
<dbReference type="SUPFAM" id="SSF161070">
    <property type="entry name" value="SNF-like"/>
    <property type="match status" value="1"/>
</dbReference>
<dbReference type="InterPro" id="IPR000175">
    <property type="entry name" value="Na/ntran_symport"/>
</dbReference>
<evidence type="ECO:0000313" key="13">
    <source>
        <dbReference type="EMBL" id="CAF4736926.1"/>
    </source>
</evidence>
<evidence type="ECO:0000313" key="14">
    <source>
        <dbReference type="EMBL" id="CAF4788021.1"/>
    </source>
</evidence>
<gene>
    <name evidence="13" type="ORF">QYT958_LOCUS20000</name>
    <name evidence="14" type="ORF">TOA249_LOCUS22562</name>
</gene>
<dbReference type="EMBL" id="CAJOBR010003404">
    <property type="protein sequence ID" value="CAF4736926.1"/>
    <property type="molecule type" value="Genomic_DNA"/>
</dbReference>
<keyword evidence="4 10" id="KW-0812">Transmembrane</keyword>
<feature type="transmembrane region" description="Helical" evidence="12">
    <location>
        <begin position="336"/>
        <end position="359"/>
    </location>
</feature>
<feature type="disulfide bond" evidence="9">
    <location>
        <begin position="187"/>
        <end position="196"/>
    </location>
</feature>
<evidence type="ECO:0000256" key="7">
    <source>
        <dbReference type="ARBA" id="ARBA00023180"/>
    </source>
</evidence>
<evidence type="ECO:0000256" key="11">
    <source>
        <dbReference type="SAM" id="MobiDB-lite"/>
    </source>
</evidence>
<comment type="subcellular location">
    <subcellularLocation>
        <location evidence="1">Membrane</location>
        <topology evidence="1">Multi-pass membrane protein</topology>
    </subcellularLocation>
</comment>
<dbReference type="InterPro" id="IPR037272">
    <property type="entry name" value="SNS_sf"/>
</dbReference>
<dbReference type="PANTHER" id="PTHR11616">
    <property type="entry name" value="SODIUM/CHLORIDE DEPENDENT TRANSPORTER"/>
    <property type="match status" value="1"/>
</dbReference>
<feature type="transmembrane region" description="Helical" evidence="12">
    <location>
        <begin position="296"/>
        <end position="316"/>
    </location>
</feature>
<evidence type="ECO:0000256" key="4">
    <source>
        <dbReference type="ARBA" id="ARBA00022692"/>
    </source>
</evidence>
<comment type="caution">
    <text evidence="13">The sequence shown here is derived from an EMBL/GenBank/DDBJ whole genome shotgun (WGS) entry which is preliminary data.</text>
</comment>
<feature type="transmembrane region" description="Helical" evidence="12">
    <location>
        <begin position="473"/>
        <end position="495"/>
    </location>
</feature>
<dbReference type="Pfam" id="PF00209">
    <property type="entry name" value="SNF"/>
    <property type="match status" value="1"/>
</dbReference>
<feature type="transmembrane region" description="Helical" evidence="12">
    <location>
        <begin position="546"/>
        <end position="569"/>
    </location>
</feature>
<evidence type="ECO:0000256" key="10">
    <source>
        <dbReference type="RuleBase" id="RU003732"/>
    </source>
</evidence>
<dbReference type="GO" id="GO:0005886">
    <property type="term" value="C:plasma membrane"/>
    <property type="evidence" value="ECO:0007669"/>
    <property type="project" value="TreeGrafter"/>
</dbReference>
<evidence type="ECO:0000256" key="3">
    <source>
        <dbReference type="ARBA" id="ARBA00022448"/>
    </source>
</evidence>
<feature type="transmembrane region" description="Helical" evidence="12">
    <location>
        <begin position="507"/>
        <end position="526"/>
    </location>
</feature>
<dbReference type="GO" id="GO:0005283">
    <property type="term" value="F:amino acid:sodium symporter activity"/>
    <property type="evidence" value="ECO:0007669"/>
    <property type="project" value="TreeGrafter"/>
</dbReference>
<dbReference type="PROSITE" id="PS00610">
    <property type="entry name" value="NA_NEUROTRAN_SYMP_1"/>
    <property type="match status" value="1"/>
</dbReference>
<name>A0A821KM28_9BILA</name>
<keyword evidence="10" id="KW-0769">Symport</keyword>
<dbReference type="PROSITE" id="PS50267">
    <property type="entry name" value="NA_NEUROTRAN_SYMP_3"/>
    <property type="match status" value="1"/>
</dbReference>
<protein>
    <recommendedName>
        <fullName evidence="10">Transporter</fullName>
    </recommendedName>
</protein>
<proteinExistence type="inferred from homology"/>
<keyword evidence="8" id="KW-0479">Metal-binding</keyword>
<accession>A0A821KM28</accession>
<feature type="transmembrane region" description="Helical" evidence="12">
    <location>
        <begin position="432"/>
        <end position="452"/>
    </location>
</feature>
<evidence type="ECO:0000256" key="5">
    <source>
        <dbReference type="ARBA" id="ARBA00022989"/>
    </source>
</evidence>
<evidence type="ECO:0000256" key="12">
    <source>
        <dbReference type="SAM" id="Phobius"/>
    </source>
</evidence>
<evidence type="ECO:0000313" key="15">
    <source>
        <dbReference type="Proteomes" id="UP000663848"/>
    </source>
</evidence>
<feature type="region of interest" description="Disordered" evidence="11">
    <location>
        <begin position="704"/>
        <end position="724"/>
    </location>
</feature>
<keyword evidence="7" id="KW-0325">Glycoprotein</keyword>
<dbReference type="Proteomes" id="UP000663848">
    <property type="component" value="Unassembled WGS sequence"/>
</dbReference>
<dbReference type="GO" id="GO:0046872">
    <property type="term" value="F:metal ion binding"/>
    <property type="evidence" value="ECO:0007669"/>
    <property type="project" value="UniProtKB-KW"/>
</dbReference>
<feature type="binding site" evidence="8">
    <location>
        <position position="444"/>
    </location>
    <ligand>
        <name>Na(+)</name>
        <dbReference type="ChEBI" id="CHEBI:29101"/>
        <label>1</label>
    </ligand>
</feature>
<feature type="compositionally biased region" description="Polar residues" evidence="11">
    <location>
        <begin position="704"/>
        <end position="718"/>
    </location>
</feature>
<feature type="transmembrane region" description="Helical" evidence="12">
    <location>
        <begin position="105"/>
        <end position="127"/>
    </location>
</feature>
<keyword evidence="5 12" id="KW-1133">Transmembrane helix</keyword>
<dbReference type="PANTHER" id="PTHR11616:SF321">
    <property type="entry name" value="SODIUM-DEPENDENT NUTRIENT AMINO ACID TRANSPORTER 1-RELATED"/>
    <property type="match status" value="1"/>
</dbReference>
<keyword evidence="8" id="KW-0915">Sodium</keyword>
<evidence type="ECO:0000256" key="2">
    <source>
        <dbReference type="ARBA" id="ARBA00006459"/>
    </source>
</evidence>
<feature type="binding site" evidence="8">
    <location>
        <position position="448"/>
    </location>
    <ligand>
        <name>Na(+)</name>
        <dbReference type="ChEBI" id="CHEBI:29101"/>
        <label>1</label>
    </ligand>
</feature>
<feature type="binding site" evidence="8">
    <location>
        <position position="346"/>
    </location>
    <ligand>
        <name>Na(+)</name>
        <dbReference type="ChEBI" id="CHEBI:29101"/>
        <label>1</label>
    </ligand>
</feature>
<comment type="similarity">
    <text evidence="2 10">Belongs to the sodium:neurotransmitter symporter (SNF) (TC 2.A.22) family.</text>
</comment>
<keyword evidence="3 10" id="KW-0813">Transport</keyword>